<comment type="caution">
    <text evidence="1">The sequence shown here is derived from an EMBL/GenBank/DDBJ whole genome shotgun (WGS) entry which is preliminary data.</text>
</comment>
<evidence type="ECO:0000313" key="1">
    <source>
        <dbReference type="EMBL" id="RXG83657.1"/>
    </source>
</evidence>
<dbReference type="AlphaFoldDB" id="A0A4Q0Q3Z6"/>
<proteinExistence type="predicted"/>
<accession>A0A4Q0Q3Z6</accession>
<dbReference type="EMBL" id="RKMK01000105">
    <property type="protein sequence ID" value="RXG83657.1"/>
    <property type="molecule type" value="Genomic_DNA"/>
</dbReference>
<gene>
    <name evidence="1" type="ORF">EAS61_41510</name>
</gene>
<protein>
    <submittedName>
        <fullName evidence="1">Uncharacterized protein</fullName>
    </submittedName>
</protein>
<dbReference type="Proteomes" id="UP000290174">
    <property type="component" value="Unassembled WGS sequence"/>
</dbReference>
<reference evidence="1 2" key="1">
    <citation type="submission" date="2018-11" db="EMBL/GenBank/DDBJ databases">
        <title>Bradyrhizobium sp. nov., isolated from effective nodules of peanut in China.</title>
        <authorList>
            <person name="Li Y."/>
        </authorList>
    </citation>
    <scope>NUCLEOTIDE SEQUENCE [LARGE SCALE GENOMIC DNA]</scope>
    <source>
        <strain evidence="1 2">CCBAU 51770</strain>
    </source>
</reference>
<evidence type="ECO:0000313" key="2">
    <source>
        <dbReference type="Proteomes" id="UP000290174"/>
    </source>
</evidence>
<name>A0A4Q0Q3Z6_9BRAD</name>
<sequence>MNRRRFEQPQSFQARLAAFAQDARDEAEKLPPGIERDNMLRKVSQADTAAHLEEWANSSKRLSPK</sequence>
<organism evidence="1 2">
    <name type="scientific">Bradyrhizobium zhanjiangense</name>
    <dbReference type="NCBI Taxonomy" id="1325107"/>
    <lineage>
        <taxon>Bacteria</taxon>
        <taxon>Pseudomonadati</taxon>
        <taxon>Pseudomonadota</taxon>
        <taxon>Alphaproteobacteria</taxon>
        <taxon>Hyphomicrobiales</taxon>
        <taxon>Nitrobacteraceae</taxon>
        <taxon>Bradyrhizobium</taxon>
    </lineage>
</organism>